<dbReference type="AlphaFoldDB" id="A0A2S5CKQ4"/>
<dbReference type="Proteomes" id="UP000237423">
    <property type="component" value="Unassembled WGS sequence"/>
</dbReference>
<comment type="caution">
    <text evidence="2">The sequence shown here is derived from an EMBL/GenBank/DDBJ whole genome shotgun (WGS) entry which is preliminary data.</text>
</comment>
<organism evidence="2 3">
    <name type="scientific">Methylovulum psychrotolerans</name>
    <dbReference type="NCBI Taxonomy" id="1704499"/>
    <lineage>
        <taxon>Bacteria</taxon>
        <taxon>Pseudomonadati</taxon>
        <taxon>Pseudomonadota</taxon>
        <taxon>Gammaproteobacteria</taxon>
        <taxon>Methylococcales</taxon>
        <taxon>Methylococcaceae</taxon>
        <taxon>Methylovulum</taxon>
    </lineage>
</organism>
<evidence type="ECO:0000259" key="1">
    <source>
        <dbReference type="Pfam" id="PF06890"/>
    </source>
</evidence>
<name>A0A2S5CKQ4_9GAMM</name>
<dbReference type="InterPro" id="IPR053861">
    <property type="entry name" value="Phage_Mu_Gp45_N"/>
</dbReference>
<dbReference type="EMBL" id="PGFZ01000006">
    <property type="protein sequence ID" value="POZ51322.1"/>
    <property type="molecule type" value="Genomic_DNA"/>
</dbReference>
<feature type="domain" description="Bacteriophage Mu Gp45 N-terminal" evidence="1">
    <location>
        <begin position="17"/>
        <end position="69"/>
    </location>
</feature>
<evidence type="ECO:0000313" key="3">
    <source>
        <dbReference type="Proteomes" id="UP000237423"/>
    </source>
</evidence>
<dbReference type="Pfam" id="PF06890">
    <property type="entry name" value="Phage_Mu_Gp45"/>
    <property type="match status" value="1"/>
</dbReference>
<accession>A0A2S5CKQ4</accession>
<protein>
    <recommendedName>
        <fullName evidence="1">Bacteriophage Mu Gp45 N-terminal domain-containing protein</fullName>
    </recommendedName>
</protein>
<proteinExistence type="predicted"/>
<sequence length="128" mass="13259">MQLIFATGNITLITGRKAQATVLDEEVLDNVKLVTPFGFSHAPKKGSQAYILFPSGDRTFGVAIVVGDNSYAMELAEGEVALNDDKGNFVQIKADGSVVLKSSVSVTIDAPSLAVNGNITATGTITGG</sequence>
<evidence type="ECO:0000313" key="2">
    <source>
        <dbReference type="EMBL" id="POZ51322.1"/>
    </source>
</evidence>
<gene>
    <name evidence="2" type="ORF">AADEFJLK_02770</name>
</gene>
<reference evidence="2 3" key="1">
    <citation type="submission" date="2017-11" db="EMBL/GenBank/DDBJ databases">
        <title>Draft Genome Sequence of Methylobacter psychrotolerans Sph1T, an Obligate Methanotroph from Low-Temperature Environments.</title>
        <authorList>
            <person name="Oshkin I.Y."/>
            <person name="Miroshnikov K."/>
            <person name="Belova S.E."/>
            <person name="Korzhenkov A."/>
            <person name="Toshchakov S.V."/>
            <person name="Dedysh S.N."/>
        </authorList>
    </citation>
    <scope>NUCLEOTIDE SEQUENCE [LARGE SCALE GENOMIC DNA]</scope>
    <source>
        <strain evidence="2 3">Sph1</strain>
    </source>
</reference>